<dbReference type="EMBL" id="AAXKXX010000004">
    <property type="protein sequence ID" value="EGQ4384454.1"/>
    <property type="molecule type" value="Genomic_DNA"/>
</dbReference>
<sequence>MEFIIRRSSLWSEDKPLENAYKKQVEYRDIRTLPSFKHYDIKFDEAFTDKGSNHKVNKDSNIERTFIEEEWCLDVDSLNDLVELSKQDDVIVSHNKEYNLPILEIYDDYRE</sequence>
<keyword evidence="2" id="KW-1185">Reference proteome</keyword>
<comment type="caution">
    <text evidence="1">The sequence shown here is derived from an EMBL/GenBank/DDBJ whole genome shotgun (WGS) entry which is preliminary data.</text>
</comment>
<evidence type="ECO:0000313" key="2">
    <source>
        <dbReference type="Proteomes" id="UP000600220"/>
    </source>
</evidence>
<gene>
    <name evidence="1" type="ORF">EGV54_05020</name>
</gene>
<organism evidence="1 2">
    <name type="scientific">Staphylococcus pseudintermedius</name>
    <dbReference type="NCBI Taxonomy" id="283734"/>
    <lineage>
        <taxon>Bacteria</taxon>
        <taxon>Bacillati</taxon>
        <taxon>Bacillota</taxon>
        <taxon>Bacilli</taxon>
        <taxon>Bacillales</taxon>
        <taxon>Staphylococcaceae</taxon>
        <taxon>Staphylococcus</taxon>
        <taxon>Staphylococcus intermedius group</taxon>
    </lineage>
</organism>
<dbReference type="Proteomes" id="UP000600220">
    <property type="component" value="Unassembled WGS sequence"/>
</dbReference>
<dbReference type="RefSeq" id="WP_168250387.1">
    <property type="nucleotide sequence ID" value="NZ_JAAXMN010000002.1"/>
</dbReference>
<accession>A0A8H9BVV3</accession>
<evidence type="ECO:0000313" key="1">
    <source>
        <dbReference type="EMBL" id="EGQ4384454.1"/>
    </source>
</evidence>
<protein>
    <submittedName>
        <fullName evidence="1">Uncharacterized protein</fullName>
    </submittedName>
</protein>
<name>A0A8H9BVV3_STAPS</name>
<reference evidence="1 2" key="1">
    <citation type="submission" date="2018-11" db="EMBL/GenBank/DDBJ databases">
        <authorList>
            <consortium name="Veterinary Laboratory Investigation and Response Network"/>
        </authorList>
    </citation>
    <scope>NUCLEOTIDE SEQUENCE [LARGE SCALE GENOMIC DNA]</scope>
    <source>
        <strain evidence="1 2">SPSE-18-VL-LA-PA-Ryan-0021</strain>
    </source>
</reference>
<dbReference type="AlphaFoldDB" id="A0A8H9BVV3"/>
<proteinExistence type="predicted"/>